<sequence>MTASEPSNKPGNVISTIVANQHNSPDVRCGRDIVDIFNGAMRRRRPERLKRTQLPRPWCRINLNIIHAADSTQLSSSRPSRQRWRQWFRRI</sequence>
<keyword evidence="1" id="KW-1185">Reference proteome</keyword>
<name>A0A6P8B5H0_PYRGI</name>
<proteinExistence type="predicted"/>
<organism evidence="1 2">
    <name type="scientific">Pyricularia grisea</name>
    <name type="common">Crabgrass-specific blast fungus</name>
    <name type="synonym">Magnaporthe grisea</name>
    <dbReference type="NCBI Taxonomy" id="148305"/>
    <lineage>
        <taxon>Eukaryota</taxon>
        <taxon>Fungi</taxon>
        <taxon>Dikarya</taxon>
        <taxon>Ascomycota</taxon>
        <taxon>Pezizomycotina</taxon>
        <taxon>Sordariomycetes</taxon>
        <taxon>Sordariomycetidae</taxon>
        <taxon>Magnaporthales</taxon>
        <taxon>Pyriculariaceae</taxon>
        <taxon>Pyricularia</taxon>
    </lineage>
</organism>
<reference evidence="2" key="3">
    <citation type="submission" date="2025-08" db="UniProtKB">
        <authorList>
            <consortium name="RefSeq"/>
        </authorList>
    </citation>
    <scope>IDENTIFICATION</scope>
    <source>
        <strain evidence="2">NI907</strain>
    </source>
</reference>
<evidence type="ECO:0000313" key="2">
    <source>
        <dbReference type="RefSeq" id="XP_030982476.1"/>
    </source>
</evidence>
<evidence type="ECO:0000313" key="1">
    <source>
        <dbReference type="Proteomes" id="UP000515153"/>
    </source>
</evidence>
<dbReference type="GeneID" id="41961059"/>
<dbReference type="Proteomes" id="UP000515153">
    <property type="component" value="Chromosome I"/>
</dbReference>
<protein>
    <submittedName>
        <fullName evidence="2">Uncharacterized protein</fullName>
    </submittedName>
</protein>
<accession>A0A6P8B5H0</accession>
<reference evidence="2" key="2">
    <citation type="submission" date="2019-10" db="EMBL/GenBank/DDBJ databases">
        <authorList>
            <consortium name="NCBI Genome Project"/>
        </authorList>
    </citation>
    <scope>NUCLEOTIDE SEQUENCE</scope>
    <source>
        <strain evidence="2">NI907</strain>
    </source>
</reference>
<dbReference type="RefSeq" id="XP_030982476.1">
    <property type="nucleotide sequence ID" value="XM_031126150.1"/>
</dbReference>
<gene>
    <name evidence="2" type="ORF">PgNI_06123</name>
</gene>
<reference evidence="1 2" key="1">
    <citation type="journal article" date="2019" name="Mol. Biol. Evol.">
        <title>Blast fungal genomes show frequent chromosomal changes, gene gains and losses, and effector gene turnover.</title>
        <authorList>
            <person name="Gomez Luciano L.B."/>
            <person name="Jason Tsai I."/>
            <person name="Chuma I."/>
            <person name="Tosa Y."/>
            <person name="Chen Y.H."/>
            <person name="Li J.Y."/>
            <person name="Li M.Y."/>
            <person name="Jade Lu M.Y."/>
            <person name="Nakayashiki H."/>
            <person name="Li W.H."/>
        </authorList>
    </citation>
    <scope>NUCLEOTIDE SEQUENCE [LARGE SCALE GENOMIC DNA]</scope>
    <source>
        <strain evidence="1 2">NI907</strain>
    </source>
</reference>
<dbReference type="KEGG" id="pgri:PgNI_06123"/>
<dbReference type="AlphaFoldDB" id="A0A6P8B5H0"/>